<dbReference type="FunFam" id="3.30.930.10:FF:000002">
    <property type="entry name" value="Threonine--tRNA ligase"/>
    <property type="match status" value="1"/>
</dbReference>
<dbReference type="InterPro" id="IPR004154">
    <property type="entry name" value="Anticodon-bd"/>
</dbReference>
<dbReference type="Gene3D" id="3.30.930.10">
    <property type="entry name" value="Bira Bifunctional Protein, Domain 2"/>
    <property type="match status" value="1"/>
</dbReference>
<evidence type="ECO:0000256" key="3">
    <source>
        <dbReference type="ARBA" id="ARBA00022555"/>
    </source>
</evidence>
<dbReference type="FunFam" id="3.30.54.20:FF:000002">
    <property type="entry name" value="Threonine--tRNA ligase"/>
    <property type="match status" value="1"/>
</dbReference>
<dbReference type="Gene3D" id="3.30.54.20">
    <property type="match status" value="1"/>
</dbReference>
<dbReference type="InterPro" id="IPR047246">
    <property type="entry name" value="ThrRS_anticodon"/>
</dbReference>
<comment type="subunit">
    <text evidence="13">Homodimer.</text>
</comment>
<evidence type="ECO:0000256" key="5">
    <source>
        <dbReference type="ARBA" id="ARBA00022723"/>
    </source>
</evidence>
<evidence type="ECO:0000256" key="7">
    <source>
        <dbReference type="ARBA" id="ARBA00022833"/>
    </source>
</evidence>
<dbReference type="PANTHER" id="PTHR11451:SF44">
    <property type="entry name" value="THREONINE--TRNA LIGASE, CHLOROPLASTIC_MITOCHONDRIAL 2"/>
    <property type="match status" value="1"/>
</dbReference>
<dbReference type="FunFam" id="3.40.50.800:FF:000001">
    <property type="entry name" value="Threonine--tRNA ligase"/>
    <property type="match status" value="1"/>
</dbReference>
<dbReference type="FunFam" id="3.30.980.10:FF:000005">
    <property type="entry name" value="Threonyl-tRNA synthetase, mitochondrial"/>
    <property type="match status" value="1"/>
</dbReference>
<evidence type="ECO:0000256" key="12">
    <source>
        <dbReference type="ARBA" id="ARBA00049515"/>
    </source>
</evidence>
<dbReference type="GO" id="GO:0046872">
    <property type="term" value="F:metal ion binding"/>
    <property type="evidence" value="ECO:0007669"/>
    <property type="project" value="UniProtKB-KW"/>
</dbReference>
<dbReference type="GO" id="GO:0005524">
    <property type="term" value="F:ATP binding"/>
    <property type="evidence" value="ECO:0007669"/>
    <property type="project" value="UniProtKB-UniRule"/>
</dbReference>
<feature type="domain" description="Aminoacyl-transfer RNA synthetases class-II family profile" evidence="14">
    <location>
        <begin position="259"/>
        <end position="531"/>
    </location>
</feature>
<gene>
    <name evidence="13" type="primary">thrS</name>
    <name evidence="15" type="ORF">phytr_5730</name>
</gene>
<dbReference type="Pfam" id="PF07973">
    <property type="entry name" value="tRNA_SAD"/>
    <property type="match status" value="1"/>
</dbReference>
<feature type="binding site" evidence="13">
    <location>
        <position position="382"/>
    </location>
    <ligand>
        <name>Zn(2+)</name>
        <dbReference type="ChEBI" id="CHEBI:29105"/>
        <note>catalytic</note>
    </ligand>
</feature>
<keyword evidence="9 13" id="KW-0694">RNA-binding</keyword>
<dbReference type="SUPFAM" id="SSF55186">
    <property type="entry name" value="ThrRS/AlaRS common domain"/>
    <property type="match status" value="1"/>
</dbReference>
<dbReference type="EMBL" id="CP027845">
    <property type="protein sequence ID" value="AVP87516.1"/>
    <property type="molecule type" value="Genomic_DNA"/>
</dbReference>
<dbReference type="NCBIfam" id="TIGR00418">
    <property type="entry name" value="thrS"/>
    <property type="match status" value="1"/>
</dbReference>
<comment type="similarity">
    <text evidence="1 13">Belongs to the class-II aminoacyl-tRNA synthetase family.</text>
</comment>
<dbReference type="InterPro" id="IPR036621">
    <property type="entry name" value="Anticodon-bd_dom_sf"/>
</dbReference>
<name>A0A2P1P8D3_9RICK</name>
<dbReference type="InterPro" id="IPR012947">
    <property type="entry name" value="tRNA_SAD"/>
</dbReference>
<keyword evidence="6 13" id="KW-0547">Nucleotide-binding</keyword>
<reference evidence="15 16" key="1">
    <citation type="submission" date="2018-03" db="EMBL/GenBank/DDBJ databases">
        <title>A gene transfer event suggests a long-term partnership between eustigmatophyte algae and a novel lineage of endosymbiotic bacteria.</title>
        <authorList>
            <person name="Yurchenko T."/>
            <person name="Sevcikova T."/>
            <person name="Pribyl P."/>
            <person name="El Karkouri K."/>
            <person name="Klimes V."/>
            <person name="Amaral R."/>
            <person name="Zbrankova V."/>
            <person name="Kim E."/>
            <person name="Raoult D."/>
            <person name="Santos L.M.A."/>
            <person name="Elias M."/>
        </authorList>
    </citation>
    <scope>NUCLEOTIDE SEQUENCE [LARGE SCALE GENOMIC DNA]</scope>
    <source>
        <strain evidence="15">CCALA 838</strain>
    </source>
</reference>
<keyword evidence="10 13" id="KW-0648">Protein biosynthesis</keyword>
<dbReference type="GO" id="GO:0006435">
    <property type="term" value="P:threonyl-tRNA aminoacylation"/>
    <property type="evidence" value="ECO:0007669"/>
    <property type="project" value="UniProtKB-UniRule"/>
</dbReference>
<feature type="binding site" evidence="13">
    <location>
        <position position="331"/>
    </location>
    <ligand>
        <name>Zn(2+)</name>
        <dbReference type="ChEBI" id="CHEBI:29105"/>
        <note>catalytic</note>
    </ligand>
</feature>
<dbReference type="PRINTS" id="PR01047">
    <property type="entry name" value="TRNASYNTHTHR"/>
</dbReference>
<evidence type="ECO:0000256" key="11">
    <source>
        <dbReference type="ARBA" id="ARBA00023146"/>
    </source>
</evidence>
<dbReference type="HAMAP" id="MF_00184">
    <property type="entry name" value="Thr_tRNA_synth"/>
    <property type="match status" value="1"/>
</dbReference>
<comment type="cofactor">
    <cofactor evidence="13">
        <name>Zn(2+)</name>
        <dbReference type="ChEBI" id="CHEBI:29105"/>
    </cofactor>
    <text evidence="13">Binds 1 zinc ion per subunit.</text>
</comment>
<dbReference type="InterPro" id="IPR033728">
    <property type="entry name" value="ThrRS_core"/>
</dbReference>
<sequence>MSDELLTKLPSSSSINKEISAALSHDKKHPIIAIEVQGQIYDLVKAYDLKNEKINFITTKDTEKVEEIIRHDAAHVLAEAVKSLFPDVQVTIGPVIENGFYYDFSTPKPFHESDLELIEAKMKELIAQDNQFERIIWSKKKAIEHFTSIGELYKVEIIKSIPDDQEISVYKQGEFLDLCRGPHGLSTSYLKYFKLTKLAGAYWRGDSKNEMLQRVYGTAWLTQKRLDDYLYFLEEAAKRDHRKIGKDLHLFHLQDDAPGMVFWHEKGYTIWRIIENYIRDKISQHGYREVKTPTLLGRKLWEASGHWEKFGQNMFTSEVEKEVLALKPMNCPAHVQIFNQGTKSYRDLPLRMAEFGSCHRHEPSGSLHGIMRVRGFTQDDAHIFCTEEQVADETLSFCNLLTEVYKDFGFDNVRIKFSDRPTVRAGDDSVWDKAEEALKNAIALTGLSYDLNPGEGAFYGPKLEFVLKDAMGRDWQLGTLQLDFVLPERLDATYVSPSGQKVRPVMLHRVIIGTFERFIGVLLEHYNGSLPLWLSPIQVCVAGVTNEVDDYAKFVYDEICKAGIRCSIDISPDKIGYKIRNLSGQKIPFIAIVGKAEAEEKEVSVRKFGTQNNSNQKMELMEFIKYIKKESQKRGTN</sequence>
<keyword evidence="2 13" id="KW-0963">Cytoplasm</keyword>
<dbReference type="KEGG" id="ptc:phytr_5730"/>
<dbReference type="SUPFAM" id="SSF55681">
    <property type="entry name" value="Class II aaRS and biotin synthetases"/>
    <property type="match status" value="1"/>
</dbReference>
<protein>
    <recommendedName>
        <fullName evidence="13">Threonine--tRNA ligase</fullName>
        <ecNumber evidence="13">6.1.1.3</ecNumber>
    </recommendedName>
    <alternativeName>
        <fullName evidence="13">Threonyl-tRNA synthetase</fullName>
        <shortName evidence="13">ThrRS</shortName>
    </alternativeName>
</protein>
<dbReference type="RefSeq" id="WP_106874375.1">
    <property type="nucleotide sequence ID" value="NZ_CP027845.1"/>
</dbReference>
<dbReference type="Gene3D" id="3.30.980.10">
    <property type="entry name" value="Threonyl-trna Synthetase, Chain A, domain 2"/>
    <property type="match status" value="1"/>
</dbReference>
<dbReference type="PROSITE" id="PS50862">
    <property type="entry name" value="AA_TRNA_LIGASE_II"/>
    <property type="match status" value="1"/>
</dbReference>
<dbReference type="GO" id="GO:0004829">
    <property type="term" value="F:threonine-tRNA ligase activity"/>
    <property type="evidence" value="ECO:0007669"/>
    <property type="project" value="UniProtKB-UniRule"/>
</dbReference>
<keyword evidence="4 13" id="KW-0436">Ligase</keyword>
<dbReference type="GO" id="GO:0000049">
    <property type="term" value="F:tRNA binding"/>
    <property type="evidence" value="ECO:0007669"/>
    <property type="project" value="UniProtKB-KW"/>
</dbReference>
<dbReference type="InterPro" id="IPR002314">
    <property type="entry name" value="aa-tRNA-synt_IIb"/>
</dbReference>
<dbReference type="Gene3D" id="3.40.50.800">
    <property type="entry name" value="Anticodon-binding domain"/>
    <property type="match status" value="1"/>
</dbReference>
<dbReference type="Pfam" id="PF00587">
    <property type="entry name" value="tRNA-synt_2b"/>
    <property type="match status" value="1"/>
</dbReference>
<dbReference type="SUPFAM" id="SSF52954">
    <property type="entry name" value="Class II aaRS ABD-related"/>
    <property type="match status" value="1"/>
</dbReference>
<evidence type="ECO:0000256" key="2">
    <source>
        <dbReference type="ARBA" id="ARBA00022490"/>
    </source>
</evidence>
<keyword evidence="5 13" id="KW-0479">Metal-binding</keyword>
<evidence type="ECO:0000313" key="15">
    <source>
        <dbReference type="EMBL" id="AVP87516.1"/>
    </source>
</evidence>
<comment type="catalytic activity">
    <reaction evidence="12 13">
        <text>tRNA(Thr) + L-threonine + ATP = L-threonyl-tRNA(Thr) + AMP + diphosphate + H(+)</text>
        <dbReference type="Rhea" id="RHEA:24624"/>
        <dbReference type="Rhea" id="RHEA-COMP:9670"/>
        <dbReference type="Rhea" id="RHEA-COMP:9704"/>
        <dbReference type="ChEBI" id="CHEBI:15378"/>
        <dbReference type="ChEBI" id="CHEBI:30616"/>
        <dbReference type="ChEBI" id="CHEBI:33019"/>
        <dbReference type="ChEBI" id="CHEBI:57926"/>
        <dbReference type="ChEBI" id="CHEBI:78442"/>
        <dbReference type="ChEBI" id="CHEBI:78534"/>
        <dbReference type="ChEBI" id="CHEBI:456215"/>
        <dbReference type="EC" id="6.1.1.3"/>
    </reaction>
</comment>
<accession>A0A2P1P8D3</accession>
<dbReference type="CDD" id="cd00771">
    <property type="entry name" value="ThrRS_core"/>
    <property type="match status" value="1"/>
</dbReference>
<dbReference type="PANTHER" id="PTHR11451">
    <property type="entry name" value="THREONINE-TRNA LIGASE"/>
    <property type="match status" value="1"/>
</dbReference>
<dbReference type="Proteomes" id="UP000241762">
    <property type="component" value="Chromosome"/>
</dbReference>
<dbReference type="AlphaFoldDB" id="A0A2P1P8D3"/>
<dbReference type="InterPro" id="IPR006195">
    <property type="entry name" value="aa-tRNA-synth_II"/>
</dbReference>
<evidence type="ECO:0000256" key="4">
    <source>
        <dbReference type="ARBA" id="ARBA00022598"/>
    </source>
</evidence>
<keyword evidence="11 13" id="KW-0030">Aminoacyl-tRNA synthetase</keyword>
<evidence type="ECO:0000256" key="9">
    <source>
        <dbReference type="ARBA" id="ARBA00022884"/>
    </source>
</evidence>
<dbReference type="SMART" id="SM00863">
    <property type="entry name" value="tRNA_SAD"/>
    <property type="match status" value="1"/>
</dbReference>
<dbReference type="CDD" id="cd00860">
    <property type="entry name" value="ThrRS_anticodon"/>
    <property type="match status" value="1"/>
</dbReference>
<keyword evidence="3 13" id="KW-0820">tRNA-binding</keyword>
<keyword evidence="8 13" id="KW-0067">ATP-binding</keyword>
<feature type="binding site" evidence="13">
    <location>
        <position position="508"/>
    </location>
    <ligand>
        <name>Zn(2+)</name>
        <dbReference type="ChEBI" id="CHEBI:29105"/>
        <note>catalytic</note>
    </ligand>
</feature>
<feature type="region of interest" description="Catalytic" evidence="13">
    <location>
        <begin position="240"/>
        <end position="531"/>
    </location>
</feature>
<evidence type="ECO:0000313" key="16">
    <source>
        <dbReference type="Proteomes" id="UP000241762"/>
    </source>
</evidence>
<dbReference type="InterPro" id="IPR002320">
    <property type="entry name" value="Thr-tRNA-ligase_IIa"/>
</dbReference>
<evidence type="ECO:0000256" key="6">
    <source>
        <dbReference type="ARBA" id="ARBA00022741"/>
    </source>
</evidence>
<evidence type="ECO:0000256" key="8">
    <source>
        <dbReference type="ARBA" id="ARBA00022840"/>
    </source>
</evidence>
<organism evidence="15 16">
    <name type="scientific">Candidatus Phycorickettsia trachydisci</name>
    <dbReference type="NCBI Taxonomy" id="2115978"/>
    <lineage>
        <taxon>Bacteria</taxon>
        <taxon>Pseudomonadati</taxon>
        <taxon>Pseudomonadota</taxon>
        <taxon>Alphaproteobacteria</taxon>
        <taxon>Rickettsiales</taxon>
        <taxon>Rickettsiaceae</taxon>
        <taxon>Candidatus Phycorickettsia</taxon>
    </lineage>
</organism>
<dbReference type="InterPro" id="IPR018163">
    <property type="entry name" value="Thr/Ala-tRNA-synth_IIc_edit"/>
</dbReference>
<dbReference type="GO" id="GO:0005737">
    <property type="term" value="C:cytoplasm"/>
    <property type="evidence" value="ECO:0007669"/>
    <property type="project" value="UniProtKB-SubCell"/>
</dbReference>
<dbReference type="OrthoDB" id="9802304at2"/>
<dbReference type="InterPro" id="IPR045864">
    <property type="entry name" value="aa-tRNA-synth_II/BPL/LPL"/>
</dbReference>
<evidence type="ECO:0000256" key="13">
    <source>
        <dbReference type="HAMAP-Rule" id="MF_00184"/>
    </source>
</evidence>
<evidence type="ECO:0000256" key="1">
    <source>
        <dbReference type="ARBA" id="ARBA00008226"/>
    </source>
</evidence>
<comment type="subcellular location">
    <subcellularLocation>
        <location evidence="13">Cytoplasm</location>
    </subcellularLocation>
</comment>
<evidence type="ECO:0000259" key="14">
    <source>
        <dbReference type="PROSITE" id="PS50862"/>
    </source>
</evidence>
<evidence type="ECO:0000256" key="10">
    <source>
        <dbReference type="ARBA" id="ARBA00022917"/>
    </source>
</evidence>
<dbReference type="Pfam" id="PF03129">
    <property type="entry name" value="HGTP_anticodon"/>
    <property type="match status" value="1"/>
</dbReference>
<dbReference type="EC" id="6.1.1.3" evidence="13"/>
<keyword evidence="7 13" id="KW-0862">Zinc</keyword>
<proteinExistence type="inferred from homology"/>
<keyword evidence="16" id="KW-1185">Reference proteome</keyword>